<evidence type="ECO:0000313" key="2">
    <source>
        <dbReference type="EMBL" id="PKI75862.1"/>
    </source>
</evidence>
<protein>
    <submittedName>
        <fullName evidence="2">Uncharacterized protein</fullName>
    </submittedName>
</protein>
<dbReference type="AlphaFoldDB" id="A0A2I0L595"/>
<dbReference type="EMBL" id="PGOL01000148">
    <property type="protein sequence ID" value="PKI75862.1"/>
    <property type="molecule type" value="Genomic_DNA"/>
</dbReference>
<name>A0A2I0L595_PUNGR</name>
<reference evidence="2 3" key="1">
    <citation type="submission" date="2017-11" db="EMBL/GenBank/DDBJ databases">
        <title>De-novo sequencing of pomegranate (Punica granatum L.) genome.</title>
        <authorList>
            <person name="Akparov Z."/>
            <person name="Amiraslanov A."/>
            <person name="Hajiyeva S."/>
            <person name="Abbasov M."/>
            <person name="Kaur K."/>
            <person name="Hamwieh A."/>
            <person name="Solovyev V."/>
            <person name="Salamov A."/>
            <person name="Braich B."/>
            <person name="Kosarev P."/>
            <person name="Mahmoud A."/>
            <person name="Hajiyev E."/>
            <person name="Babayeva S."/>
            <person name="Izzatullayeva V."/>
            <person name="Mammadov A."/>
            <person name="Mammadov A."/>
            <person name="Sharifova S."/>
            <person name="Ojaghi J."/>
            <person name="Eynullazada K."/>
            <person name="Bayramov B."/>
            <person name="Abdulazimova A."/>
            <person name="Shahmuradov I."/>
        </authorList>
    </citation>
    <scope>NUCLEOTIDE SEQUENCE [LARGE SCALE GENOMIC DNA]</scope>
    <source>
        <strain evidence="3">cv. AG2017</strain>
        <tissue evidence="2">Leaf</tissue>
    </source>
</reference>
<comment type="caution">
    <text evidence="2">The sequence shown here is derived from an EMBL/GenBank/DDBJ whole genome shotgun (WGS) entry which is preliminary data.</text>
</comment>
<evidence type="ECO:0000313" key="3">
    <source>
        <dbReference type="Proteomes" id="UP000233551"/>
    </source>
</evidence>
<organism evidence="2 3">
    <name type="scientific">Punica granatum</name>
    <name type="common">Pomegranate</name>
    <dbReference type="NCBI Taxonomy" id="22663"/>
    <lineage>
        <taxon>Eukaryota</taxon>
        <taxon>Viridiplantae</taxon>
        <taxon>Streptophyta</taxon>
        <taxon>Embryophyta</taxon>
        <taxon>Tracheophyta</taxon>
        <taxon>Spermatophyta</taxon>
        <taxon>Magnoliopsida</taxon>
        <taxon>eudicotyledons</taxon>
        <taxon>Gunneridae</taxon>
        <taxon>Pentapetalae</taxon>
        <taxon>rosids</taxon>
        <taxon>malvids</taxon>
        <taxon>Myrtales</taxon>
        <taxon>Lythraceae</taxon>
        <taxon>Punica</taxon>
    </lineage>
</organism>
<keyword evidence="3" id="KW-1185">Reference proteome</keyword>
<gene>
    <name evidence="2" type="ORF">CRG98_003777</name>
</gene>
<evidence type="ECO:0000256" key="1">
    <source>
        <dbReference type="SAM" id="MobiDB-lite"/>
    </source>
</evidence>
<sequence length="123" mass="12911">MQGRNPKVNARPEANVRSKLNVVNAGPEPDAGLEPDAGPKPNAVNAGSIGNRVGVDNLVISLGDPWSAQCAKTQGDCFVYLSFYSPFATVTRLGAVPLNLQGMNSPFTTTARLGIFSRASLLP</sequence>
<proteinExistence type="predicted"/>
<dbReference type="Proteomes" id="UP000233551">
    <property type="component" value="Unassembled WGS sequence"/>
</dbReference>
<feature type="region of interest" description="Disordered" evidence="1">
    <location>
        <begin position="1"/>
        <end position="49"/>
    </location>
</feature>
<accession>A0A2I0L595</accession>